<comment type="similarity">
    <text evidence="2">Belongs to the glycosyl hydrolase 3 family.</text>
</comment>
<dbReference type="Proteomes" id="UP000693942">
    <property type="component" value="Unassembled WGS sequence"/>
</dbReference>
<evidence type="ECO:0000256" key="2">
    <source>
        <dbReference type="ARBA" id="ARBA00005336"/>
    </source>
</evidence>
<dbReference type="Pfam" id="PF01915">
    <property type="entry name" value="Glyco_hydro_3_C"/>
    <property type="match status" value="1"/>
</dbReference>
<evidence type="ECO:0000256" key="4">
    <source>
        <dbReference type="ARBA" id="ARBA00022801"/>
    </source>
</evidence>
<evidence type="ECO:0000256" key="5">
    <source>
        <dbReference type="ARBA" id="ARBA00023295"/>
    </source>
</evidence>
<dbReference type="InterPro" id="IPR026891">
    <property type="entry name" value="Fn3-like"/>
</dbReference>
<keyword evidence="5" id="KW-0326">Glycosidase</keyword>
<dbReference type="GO" id="GO:0008422">
    <property type="term" value="F:beta-glucosidase activity"/>
    <property type="evidence" value="ECO:0007669"/>
    <property type="project" value="UniProtKB-EC"/>
</dbReference>
<organism evidence="11 12">
    <name type="scientific">Fusarium oxysporum f. sp. raphani</name>
    <dbReference type="NCBI Taxonomy" id="96318"/>
    <lineage>
        <taxon>Eukaryota</taxon>
        <taxon>Fungi</taxon>
        <taxon>Dikarya</taxon>
        <taxon>Ascomycota</taxon>
        <taxon>Pezizomycotina</taxon>
        <taxon>Sordariomycetes</taxon>
        <taxon>Hypocreomycetidae</taxon>
        <taxon>Hypocreales</taxon>
        <taxon>Nectriaceae</taxon>
        <taxon>Fusarium</taxon>
        <taxon>Fusarium oxysporum species complex</taxon>
    </lineage>
</organism>
<feature type="domain" description="PA14" evidence="10">
    <location>
        <begin position="395"/>
        <end position="554"/>
    </location>
</feature>
<dbReference type="InterPro" id="IPR011658">
    <property type="entry name" value="PA14_dom"/>
</dbReference>
<evidence type="ECO:0000256" key="7">
    <source>
        <dbReference type="ARBA" id="ARBA00041279"/>
    </source>
</evidence>
<dbReference type="InterPro" id="IPR050288">
    <property type="entry name" value="Cellulose_deg_GH3"/>
</dbReference>
<gene>
    <name evidence="11" type="primary">bglI-3</name>
    <name evidence="11" type="ORF">Forpi1262_v018003</name>
</gene>
<dbReference type="UniPathway" id="UPA00696"/>
<dbReference type="Pfam" id="PF00933">
    <property type="entry name" value="Glyco_hydro_3"/>
    <property type="match status" value="1"/>
</dbReference>
<dbReference type="EC" id="3.2.1.21" evidence="3"/>
<evidence type="ECO:0000259" key="10">
    <source>
        <dbReference type="PROSITE" id="PS51820"/>
    </source>
</evidence>
<evidence type="ECO:0000256" key="1">
    <source>
        <dbReference type="ARBA" id="ARBA00000448"/>
    </source>
</evidence>
<dbReference type="AlphaFoldDB" id="A0A8J5NXY6"/>
<dbReference type="InterPro" id="IPR001764">
    <property type="entry name" value="Glyco_hydro_3_N"/>
</dbReference>
<comment type="catalytic activity">
    <reaction evidence="1">
        <text>Hydrolysis of terminal, non-reducing beta-D-glucosyl residues with release of beta-D-glucose.</text>
        <dbReference type="EC" id="3.2.1.21"/>
    </reaction>
</comment>
<dbReference type="SMART" id="SM00758">
    <property type="entry name" value="PA14"/>
    <property type="match status" value="1"/>
</dbReference>
<protein>
    <recommendedName>
        <fullName evidence="6">Probable beta-glucosidase I</fullName>
        <ecNumber evidence="3">3.2.1.21</ecNumber>
    </recommendedName>
    <alternativeName>
        <fullName evidence="7">Beta-D-glucoside glucohydrolase I</fullName>
    </alternativeName>
    <alternativeName>
        <fullName evidence="8">Cellobiase I</fullName>
    </alternativeName>
    <alternativeName>
        <fullName evidence="9">Gentiobiase I</fullName>
    </alternativeName>
</protein>
<name>A0A8J5NXY6_FUSOX</name>
<dbReference type="Pfam" id="PF07691">
    <property type="entry name" value="PA14"/>
    <property type="match status" value="1"/>
</dbReference>
<sequence length="837" mass="92696">MDIEKILAELSLEEKVSLLSGVGGCSTSPLPRLEIPGLQTSDGPHGLRGGGGRFFNPPPGYQFPSATAMGATFDVSLLNQVGRLIGAEGRRKGVQVALAPTVCIQRSPLLGRGFEAFGEDPILSGTIAAHYINGIQDQKVAACIKHYAAHDQSAKGLEDDVHMSQRTLREIHLMPFQVAMSASKPWAFMSAYQKINGIHVSEDPFLMNQVLREEWRFDGLIMSDWWGTYSTSEAINAGLDLEMPGPSIFRGKQLLTAVDARKVSKRTINDSVRRLLELINRTQPPALPDAEFGGDNEESRAILRKVAADSMVLLKNDSNVLPLPKDGKTFGLIGELLQSPASCGGGSSETTPFYISKPLDAIIEVIGEQNARYEPGCNTHRWIPLMEKGLTLPRSDEPGILLEWFAQDPGEHQDVKCLYRTTTTKSQMYFSQMTFPNVPDHHFIRATSIFKPSKSCRYRFALSVCGKARLEIDQQQVVDLWTDHPPKSGDTPCFNKLSMERLAEVHVEEGKEYELVIIMTNETFKAPTGTMSPGGMRLGGQEVKDEDQAIDDAVGLAKSVDIPILLVGLGSDYEYEAADRDHLYLPGRVNEMITRVLEVNQNTVVITQSGMPIQMPWLPKASTLVHAWLGGQETGHAIADVLFGTVNPSGRLSLTFPKRVQDNPAYLTFGKADHTLVYGEGVFVGYRYYEKLMVSPEFYFGYGLSYTSFNYSGLIVPKYFNQSDQTCWAEIAINVTNVGSRDGAEAVQIYIKDLQSEVQRPDKELKAFKKVELAKGESRMCHITLDKYAVSYWSEEEGKWKAEAGDFEVIVSRSADPKDEILRGTISLNHTFLWSGV</sequence>
<dbReference type="PANTHER" id="PTHR42715:SF27">
    <property type="entry name" value="BETA-GLUCOSIDASE-RELATED"/>
    <property type="match status" value="1"/>
</dbReference>
<keyword evidence="4" id="KW-0378">Hydrolase</keyword>
<dbReference type="GO" id="GO:0030245">
    <property type="term" value="P:cellulose catabolic process"/>
    <property type="evidence" value="ECO:0007669"/>
    <property type="project" value="UniProtKB-UniPathway"/>
</dbReference>
<dbReference type="EMBL" id="JAELUR010000029">
    <property type="protein sequence ID" value="KAG7408062.1"/>
    <property type="molecule type" value="Genomic_DNA"/>
</dbReference>
<comment type="caution">
    <text evidence="11">The sequence shown here is derived from an EMBL/GenBank/DDBJ whole genome shotgun (WGS) entry which is preliminary data.</text>
</comment>
<evidence type="ECO:0000313" key="11">
    <source>
        <dbReference type="EMBL" id="KAG7408062.1"/>
    </source>
</evidence>
<evidence type="ECO:0000256" key="9">
    <source>
        <dbReference type="ARBA" id="ARBA00041809"/>
    </source>
</evidence>
<evidence type="ECO:0000256" key="3">
    <source>
        <dbReference type="ARBA" id="ARBA00012744"/>
    </source>
</evidence>
<dbReference type="InterPro" id="IPR002772">
    <property type="entry name" value="Glyco_hydro_3_C"/>
</dbReference>
<reference evidence="11" key="1">
    <citation type="submission" date="2021-04" db="EMBL/GenBank/DDBJ databases">
        <title>First draft genome resource for Brassicaceae pathogens Fusarium oxysporum f. sp. raphani and Fusarium oxysporum f. sp. rapae.</title>
        <authorList>
            <person name="Asai S."/>
        </authorList>
    </citation>
    <scope>NUCLEOTIDE SEQUENCE</scope>
    <source>
        <strain evidence="11">Tf1262</strain>
    </source>
</reference>
<proteinExistence type="inferred from homology"/>
<dbReference type="FunFam" id="2.60.40.10:FF:000495">
    <property type="entry name" value="Periplasmic beta-glucosidase"/>
    <property type="match status" value="1"/>
</dbReference>
<dbReference type="InterPro" id="IPR019800">
    <property type="entry name" value="Glyco_hydro_3_AS"/>
</dbReference>
<dbReference type="Pfam" id="PF14310">
    <property type="entry name" value="Fn3-like"/>
    <property type="match status" value="1"/>
</dbReference>
<dbReference type="InterPro" id="IPR037524">
    <property type="entry name" value="PA14/GLEYA"/>
</dbReference>
<dbReference type="PROSITE" id="PS00775">
    <property type="entry name" value="GLYCOSYL_HYDROL_F3"/>
    <property type="match status" value="1"/>
</dbReference>
<dbReference type="PANTHER" id="PTHR42715">
    <property type="entry name" value="BETA-GLUCOSIDASE"/>
    <property type="match status" value="1"/>
</dbReference>
<dbReference type="PROSITE" id="PS51820">
    <property type="entry name" value="PA14"/>
    <property type="match status" value="1"/>
</dbReference>
<dbReference type="SMART" id="SM01217">
    <property type="entry name" value="Fn3_like"/>
    <property type="match status" value="1"/>
</dbReference>
<evidence type="ECO:0000313" key="12">
    <source>
        <dbReference type="Proteomes" id="UP000693942"/>
    </source>
</evidence>
<accession>A0A8J5NXY6</accession>
<evidence type="ECO:0000256" key="6">
    <source>
        <dbReference type="ARBA" id="ARBA00039569"/>
    </source>
</evidence>
<evidence type="ECO:0000256" key="8">
    <source>
        <dbReference type="ARBA" id="ARBA00041603"/>
    </source>
</evidence>